<evidence type="ECO:0000313" key="2">
    <source>
        <dbReference type="EMBL" id="KAF0031612.1"/>
    </source>
</evidence>
<sequence>MRAYNSTKKEKKKQDGMQEFPRDLTKNSTVNGFLVKKLSSPEQYVLWTRPIENNRAVSPCPRLSSLSLAIANSSRCTVVHRCHVSFDFGHGLVVLDQYLQQLVSPVKLVPDLTQLQSAVSDDSGEICVGERHH</sequence>
<dbReference type="Proteomes" id="UP000438429">
    <property type="component" value="Unassembled WGS sequence"/>
</dbReference>
<dbReference type="AlphaFoldDB" id="A0A6A4SMU0"/>
<accession>A0A6A4SMU0</accession>
<reference evidence="2 3" key="1">
    <citation type="submission" date="2019-06" db="EMBL/GenBank/DDBJ databases">
        <title>Draft genomes of female and male turbot (Scophthalmus maximus).</title>
        <authorList>
            <person name="Xu H."/>
            <person name="Xu X.-W."/>
            <person name="Shao C."/>
            <person name="Chen S."/>
        </authorList>
    </citation>
    <scope>NUCLEOTIDE SEQUENCE [LARGE SCALE GENOMIC DNA]</scope>
    <source>
        <strain evidence="2">Ysfricsl-2016a</strain>
        <tissue evidence="2">Blood</tissue>
    </source>
</reference>
<evidence type="ECO:0000256" key="1">
    <source>
        <dbReference type="SAM" id="MobiDB-lite"/>
    </source>
</evidence>
<dbReference type="EMBL" id="VEVO01000014">
    <property type="protein sequence ID" value="KAF0031612.1"/>
    <property type="molecule type" value="Genomic_DNA"/>
</dbReference>
<comment type="caution">
    <text evidence="2">The sequence shown here is derived from an EMBL/GenBank/DDBJ whole genome shotgun (WGS) entry which is preliminary data.</text>
</comment>
<name>A0A6A4SMU0_SCOMX</name>
<evidence type="ECO:0000313" key="3">
    <source>
        <dbReference type="Proteomes" id="UP000438429"/>
    </source>
</evidence>
<feature type="compositionally biased region" description="Basic and acidic residues" evidence="1">
    <location>
        <begin position="12"/>
        <end position="24"/>
    </location>
</feature>
<organism evidence="2 3">
    <name type="scientific">Scophthalmus maximus</name>
    <name type="common">Turbot</name>
    <name type="synonym">Psetta maxima</name>
    <dbReference type="NCBI Taxonomy" id="52904"/>
    <lineage>
        <taxon>Eukaryota</taxon>
        <taxon>Metazoa</taxon>
        <taxon>Chordata</taxon>
        <taxon>Craniata</taxon>
        <taxon>Vertebrata</taxon>
        <taxon>Euteleostomi</taxon>
        <taxon>Actinopterygii</taxon>
        <taxon>Neopterygii</taxon>
        <taxon>Teleostei</taxon>
        <taxon>Neoteleostei</taxon>
        <taxon>Acanthomorphata</taxon>
        <taxon>Carangaria</taxon>
        <taxon>Pleuronectiformes</taxon>
        <taxon>Pleuronectoidei</taxon>
        <taxon>Scophthalmidae</taxon>
        <taxon>Scophthalmus</taxon>
    </lineage>
</organism>
<protein>
    <submittedName>
        <fullName evidence="2">Uncharacterized protein</fullName>
    </submittedName>
</protein>
<feature type="region of interest" description="Disordered" evidence="1">
    <location>
        <begin position="1"/>
        <end position="24"/>
    </location>
</feature>
<gene>
    <name evidence="2" type="ORF">F2P81_016167</name>
</gene>
<proteinExistence type="predicted"/>